<evidence type="ECO:0000256" key="6">
    <source>
        <dbReference type="ARBA" id="ARBA00022695"/>
    </source>
</evidence>
<dbReference type="InterPro" id="IPR050124">
    <property type="entry name" value="tRNA_CCA-adding_enzyme"/>
</dbReference>
<evidence type="ECO:0000256" key="7">
    <source>
        <dbReference type="ARBA" id="ARBA00022723"/>
    </source>
</evidence>
<dbReference type="SUPFAM" id="SSF81891">
    <property type="entry name" value="Poly A polymerase C-terminal region-like"/>
    <property type="match status" value="1"/>
</dbReference>
<keyword evidence="5" id="KW-0819">tRNA processing</keyword>
<dbReference type="EC" id="2.7.7.72" evidence="15"/>
<feature type="domain" description="tRNA nucleotidyltransferase/poly(A) polymerase RNA and SrmB- binding" evidence="13">
    <location>
        <begin position="162"/>
        <end position="219"/>
    </location>
</feature>
<dbReference type="GO" id="GO:0046872">
    <property type="term" value="F:metal ion binding"/>
    <property type="evidence" value="ECO:0007669"/>
    <property type="project" value="UniProtKB-KW"/>
</dbReference>
<dbReference type="PANTHER" id="PTHR47545:SF2">
    <property type="entry name" value="CC-ADDING TRNA NUCLEOTIDYLTRANSFERASE"/>
    <property type="match status" value="1"/>
</dbReference>
<dbReference type="OrthoDB" id="9805698at2"/>
<dbReference type="Gene3D" id="3.30.460.10">
    <property type="entry name" value="Beta Polymerase, domain 2"/>
    <property type="match status" value="1"/>
</dbReference>
<evidence type="ECO:0000256" key="4">
    <source>
        <dbReference type="ARBA" id="ARBA00022679"/>
    </source>
</evidence>
<dbReference type="EMBL" id="CAIY01000027">
    <property type="protein sequence ID" value="CCH66843.1"/>
    <property type="molecule type" value="Genomic_DNA"/>
</dbReference>
<dbReference type="CDD" id="cd05398">
    <property type="entry name" value="NT_ClassII-CCAase"/>
    <property type="match status" value="1"/>
</dbReference>
<evidence type="ECO:0000256" key="3">
    <source>
        <dbReference type="ARBA" id="ARBA00022555"/>
    </source>
</evidence>
<keyword evidence="7" id="KW-0479">Metal-binding</keyword>
<dbReference type="InterPro" id="IPR043519">
    <property type="entry name" value="NT_sf"/>
</dbReference>
<evidence type="ECO:0000259" key="12">
    <source>
        <dbReference type="Pfam" id="PF01743"/>
    </source>
</evidence>
<feature type="domain" description="CCA-adding enzyme C-terminal" evidence="14">
    <location>
        <begin position="266"/>
        <end position="406"/>
    </location>
</feature>
<comment type="cofactor">
    <cofactor evidence="1">
        <name>Mg(2+)</name>
        <dbReference type="ChEBI" id="CHEBI:18420"/>
    </cofactor>
</comment>
<dbReference type="SUPFAM" id="SSF81301">
    <property type="entry name" value="Nucleotidyltransferase"/>
    <property type="match status" value="1"/>
</dbReference>
<reference evidence="15 16" key="1">
    <citation type="submission" date="2012-05" db="EMBL/GenBank/DDBJ databases">
        <authorList>
            <person name="Hilton J."/>
        </authorList>
    </citation>
    <scope>NUCLEOTIDE SEQUENCE [LARGE SCALE GENOMIC DNA]</scope>
    <source>
        <strain evidence="15 16">HH01</strain>
    </source>
</reference>
<keyword evidence="10 11" id="KW-0694">RNA-binding</keyword>
<keyword evidence="8" id="KW-0547">Nucleotide-binding</keyword>
<dbReference type="InterPro" id="IPR032810">
    <property type="entry name" value="CCA-adding_enz_C"/>
</dbReference>
<accession>M1WZI8</accession>
<evidence type="ECO:0000313" key="16">
    <source>
        <dbReference type="Proteomes" id="UP000053051"/>
    </source>
</evidence>
<dbReference type="GO" id="GO:0000049">
    <property type="term" value="F:tRNA binding"/>
    <property type="evidence" value="ECO:0007669"/>
    <property type="project" value="UniProtKB-KW"/>
</dbReference>
<evidence type="ECO:0000256" key="5">
    <source>
        <dbReference type="ARBA" id="ARBA00022694"/>
    </source>
</evidence>
<dbReference type="GO" id="GO:0008033">
    <property type="term" value="P:tRNA processing"/>
    <property type="evidence" value="ECO:0007669"/>
    <property type="project" value="UniProtKB-KW"/>
</dbReference>
<dbReference type="InterPro" id="IPR002646">
    <property type="entry name" value="PolA_pol_head_dom"/>
</dbReference>
<evidence type="ECO:0000256" key="1">
    <source>
        <dbReference type="ARBA" id="ARBA00001946"/>
    </source>
</evidence>
<keyword evidence="9" id="KW-0460">Magnesium</keyword>
<keyword evidence="16" id="KW-1185">Reference proteome</keyword>
<comment type="caution">
    <text evidence="15">The sequence shown here is derived from an EMBL/GenBank/DDBJ whole genome shotgun (WGS) entry which is preliminary data.</text>
</comment>
<dbReference type="Pfam" id="PF12627">
    <property type="entry name" value="PolyA_pol_RNAbd"/>
    <property type="match status" value="1"/>
</dbReference>
<evidence type="ECO:0000259" key="14">
    <source>
        <dbReference type="Pfam" id="PF13735"/>
    </source>
</evidence>
<dbReference type="Gene3D" id="1.10.3090.10">
    <property type="entry name" value="cca-adding enzyme, domain 2"/>
    <property type="match status" value="1"/>
</dbReference>
<evidence type="ECO:0000259" key="13">
    <source>
        <dbReference type="Pfam" id="PF12627"/>
    </source>
</evidence>
<evidence type="ECO:0000256" key="2">
    <source>
        <dbReference type="ARBA" id="ARBA00007265"/>
    </source>
</evidence>
<comment type="similarity">
    <text evidence="2 11">Belongs to the tRNA nucleotidyltransferase/poly(A) polymerase family.</text>
</comment>
<protein>
    <submittedName>
        <fullName evidence="15">tRNA nucleotidyltransferase, CC-adding</fullName>
        <ecNumber evidence="15">2.7.7.72</ecNumber>
    </submittedName>
</protein>
<dbReference type="Pfam" id="PF01743">
    <property type="entry name" value="PolyA_pol"/>
    <property type="match status" value="1"/>
</dbReference>
<gene>
    <name evidence="15" type="ORF">RINTHH_6880</name>
</gene>
<feature type="domain" description="Poly A polymerase head" evidence="12">
    <location>
        <begin position="25"/>
        <end position="137"/>
    </location>
</feature>
<keyword evidence="6 15" id="KW-0548">Nucleotidyltransferase</keyword>
<evidence type="ECO:0000256" key="11">
    <source>
        <dbReference type="RuleBase" id="RU003953"/>
    </source>
</evidence>
<dbReference type="InterPro" id="IPR032828">
    <property type="entry name" value="PolyA_RNA-bd"/>
</dbReference>
<dbReference type="PANTHER" id="PTHR47545">
    <property type="entry name" value="MULTIFUNCTIONAL CCA PROTEIN"/>
    <property type="match status" value="1"/>
</dbReference>
<name>M1WZI8_9NOST</name>
<dbReference type="STRING" id="1165094.RINTHH_6880"/>
<dbReference type="Pfam" id="PF13735">
    <property type="entry name" value="tRNA_NucTran2_2"/>
    <property type="match status" value="1"/>
</dbReference>
<reference evidence="16" key="2">
    <citation type="submission" date="2016-01" db="EMBL/GenBank/DDBJ databases">
        <title>Diatom-associated endosymboitic cyanobacterium lacks core nitrogen metabolism enzymes.</title>
        <authorList>
            <person name="Hilton J.A."/>
            <person name="Foster R.A."/>
            <person name="Tripp H.J."/>
            <person name="Carter B.J."/>
            <person name="Zehr J.P."/>
            <person name="Villareal T.A."/>
        </authorList>
    </citation>
    <scope>NUCLEOTIDE SEQUENCE [LARGE SCALE GENOMIC DNA]</scope>
    <source>
        <strain evidence="16">HH01</strain>
    </source>
</reference>
<dbReference type="RefSeq" id="WP_008232724.1">
    <property type="nucleotide sequence ID" value="NZ_CAIY01000027.1"/>
</dbReference>
<evidence type="ECO:0000256" key="10">
    <source>
        <dbReference type="ARBA" id="ARBA00022884"/>
    </source>
</evidence>
<dbReference type="GO" id="GO:0004810">
    <property type="term" value="F:CCA tRNA nucleotidyltransferase activity"/>
    <property type="evidence" value="ECO:0007669"/>
    <property type="project" value="UniProtKB-EC"/>
</dbReference>
<sequence>MQDSAISSLSPEKFPFDMKLLPQQVYIVGGAVRDAILSNSREYLDLDFVLPKDAIKVAQHIAKYHQAGFVVLDSERKIARVIFPNATVDFAQQEGDSIEADLHRRDFTVNAIAYNPHTREIIDPLQGSMDLTSRLMRMISYRNLANDPLRLLRAYRQASQLDFVIETDTRIAIRNLAPKISQTAVERVRVELCYLLNIQIGGTHWLENAWEDGLLALYFSHATKESFSKLSKIDVAARKLEQAYQFLGKQLQEYILDTVKITWCGIAKLACLVHPQPEIAETELNMMTYSRAEIKAVIISLRLLPHLKVRQMSLREKYFFFRAAGKVFPAVVLFALGNDYPIESIEPLITHYLNDNDLVAHPNNLVNGKEIMESLGIPASPIIGKILVEIAVAQAEGRVSTKYEAVALAKQLREEAN</sequence>
<dbReference type="Proteomes" id="UP000053051">
    <property type="component" value="Unassembled WGS sequence"/>
</dbReference>
<evidence type="ECO:0000256" key="8">
    <source>
        <dbReference type="ARBA" id="ARBA00022741"/>
    </source>
</evidence>
<dbReference type="GO" id="GO:0000166">
    <property type="term" value="F:nucleotide binding"/>
    <property type="evidence" value="ECO:0007669"/>
    <property type="project" value="UniProtKB-KW"/>
</dbReference>
<proteinExistence type="inferred from homology"/>
<dbReference type="AlphaFoldDB" id="M1WZI8"/>
<evidence type="ECO:0000256" key="9">
    <source>
        <dbReference type="ARBA" id="ARBA00022842"/>
    </source>
</evidence>
<keyword evidence="4 11" id="KW-0808">Transferase</keyword>
<evidence type="ECO:0000313" key="15">
    <source>
        <dbReference type="EMBL" id="CCH66843.1"/>
    </source>
</evidence>
<organism evidence="15 16">
    <name type="scientific">Richelia intracellularis HH01</name>
    <dbReference type="NCBI Taxonomy" id="1165094"/>
    <lineage>
        <taxon>Bacteria</taxon>
        <taxon>Bacillati</taxon>
        <taxon>Cyanobacteriota</taxon>
        <taxon>Cyanophyceae</taxon>
        <taxon>Nostocales</taxon>
        <taxon>Nostocaceae</taxon>
        <taxon>Richelia</taxon>
    </lineage>
</organism>
<keyword evidence="3" id="KW-0820">tRNA-binding</keyword>